<comment type="subcellular location">
    <subcellularLocation>
        <location evidence="1">Membrane</location>
        <topology evidence="1">Multi-pass membrane protein</topology>
    </subcellularLocation>
</comment>
<evidence type="ECO:0000256" key="6">
    <source>
        <dbReference type="SAM" id="MobiDB-lite"/>
    </source>
</evidence>
<feature type="transmembrane region" description="Helical" evidence="7">
    <location>
        <begin position="339"/>
        <end position="358"/>
    </location>
</feature>
<keyword evidence="4 7" id="KW-1133">Transmembrane helix</keyword>
<dbReference type="InterPro" id="IPR036259">
    <property type="entry name" value="MFS_trans_sf"/>
</dbReference>
<dbReference type="PANTHER" id="PTHR43791">
    <property type="entry name" value="PERMEASE-RELATED"/>
    <property type="match status" value="1"/>
</dbReference>
<evidence type="ECO:0000256" key="7">
    <source>
        <dbReference type="SAM" id="Phobius"/>
    </source>
</evidence>
<evidence type="ECO:0000256" key="4">
    <source>
        <dbReference type="ARBA" id="ARBA00022989"/>
    </source>
</evidence>
<feature type="transmembrane region" description="Helical" evidence="7">
    <location>
        <begin position="226"/>
        <end position="248"/>
    </location>
</feature>
<dbReference type="InterPro" id="IPR020846">
    <property type="entry name" value="MFS_dom"/>
</dbReference>
<keyword evidence="2" id="KW-0813">Transport</keyword>
<feature type="transmembrane region" description="Helical" evidence="7">
    <location>
        <begin position="370"/>
        <end position="388"/>
    </location>
</feature>
<feature type="domain" description="Major facilitator superfamily (MFS) profile" evidence="8">
    <location>
        <begin position="66"/>
        <end position="482"/>
    </location>
</feature>
<gene>
    <name evidence="9" type="ORF">CORC01_10346</name>
</gene>
<feature type="transmembrane region" description="Helical" evidence="7">
    <location>
        <begin position="394"/>
        <end position="415"/>
    </location>
</feature>
<dbReference type="PANTHER" id="PTHR43791:SF62">
    <property type="entry name" value="MAJOR FACILITATOR SUPERFAMILY (MFS) PROFILE DOMAIN-CONTAINING PROTEIN"/>
    <property type="match status" value="1"/>
</dbReference>
<evidence type="ECO:0000313" key="9">
    <source>
        <dbReference type="EMBL" id="OHE94299.1"/>
    </source>
</evidence>
<name>A0A1G4AYQ5_9PEZI</name>
<dbReference type="AlphaFoldDB" id="A0A1G4AYQ5"/>
<dbReference type="FunFam" id="1.20.1250.20:FF:000013">
    <property type="entry name" value="MFS general substrate transporter"/>
    <property type="match status" value="1"/>
</dbReference>
<dbReference type="OrthoDB" id="2250022at2759"/>
<feature type="transmembrane region" description="Helical" evidence="7">
    <location>
        <begin position="157"/>
        <end position="182"/>
    </location>
</feature>
<reference evidence="9 10" key="1">
    <citation type="submission" date="2016-09" db="EMBL/GenBank/DDBJ databases">
        <authorList>
            <person name="Capua I."/>
            <person name="De Benedictis P."/>
            <person name="Joannis T."/>
            <person name="Lombin L.H."/>
            <person name="Cattoli G."/>
        </authorList>
    </citation>
    <scope>NUCLEOTIDE SEQUENCE [LARGE SCALE GENOMIC DNA]</scope>
    <source>
        <strain evidence="9 10">IMI 309357</strain>
    </source>
</reference>
<dbReference type="GO" id="GO:0016020">
    <property type="term" value="C:membrane"/>
    <property type="evidence" value="ECO:0007669"/>
    <property type="project" value="UniProtKB-SubCell"/>
</dbReference>
<dbReference type="FunFam" id="1.20.1250.20:FF:000057">
    <property type="entry name" value="MFS general substrate transporter"/>
    <property type="match status" value="1"/>
</dbReference>
<evidence type="ECO:0000256" key="3">
    <source>
        <dbReference type="ARBA" id="ARBA00022692"/>
    </source>
</evidence>
<proteinExistence type="predicted"/>
<organism evidence="9 10">
    <name type="scientific">Colletotrichum orchidophilum</name>
    <dbReference type="NCBI Taxonomy" id="1209926"/>
    <lineage>
        <taxon>Eukaryota</taxon>
        <taxon>Fungi</taxon>
        <taxon>Dikarya</taxon>
        <taxon>Ascomycota</taxon>
        <taxon>Pezizomycotina</taxon>
        <taxon>Sordariomycetes</taxon>
        <taxon>Hypocreomycetidae</taxon>
        <taxon>Glomerellales</taxon>
        <taxon>Glomerellaceae</taxon>
        <taxon>Colletotrichum</taxon>
    </lineage>
</organism>
<keyword evidence="5 7" id="KW-0472">Membrane</keyword>
<evidence type="ECO:0000259" key="8">
    <source>
        <dbReference type="PROSITE" id="PS50850"/>
    </source>
</evidence>
<feature type="transmembrane region" description="Helical" evidence="7">
    <location>
        <begin position="304"/>
        <end position="327"/>
    </location>
</feature>
<dbReference type="SUPFAM" id="SSF103473">
    <property type="entry name" value="MFS general substrate transporter"/>
    <property type="match status" value="1"/>
</dbReference>
<dbReference type="PROSITE" id="PS50850">
    <property type="entry name" value="MFS"/>
    <property type="match status" value="1"/>
</dbReference>
<dbReference type="Proteomes" id="UP000176998">
    <property type="component" value="Unassembled WGS sequence"/>
</dbReference>
<keyword evidence="10" id="KW-1185">Reference proteome</keyword>
<dbReference type="GO" id="GO:0022857">
    <property type="term" value="F:transmembrane transporter activity"/>
    <property type="evidence" value="ECO:0007669"/>
    <property type="project" value="InterPro"/>
</dbReference>
<comment type="caution">
    <text evidence="9">The sequence shown here is derived from an EMBL/GenBank/DDBJ whole genome shotgun (WGS) entry which is preliminary data.</text>
</comment>
<feature type="transmembrane region" description="Helical" evidence="7">
    <location>
        <begin position="456"/>
        <end position="477"/>
    </location>
</feature>
<feature type="transmembrane region" description="Helical" evidence="7">
    <location>
        <begin position="427"/>
        <end position="444"/>
    </location>
</feature>
<keyword evidence="3 7" id="KW-0812">Transmembrane</keyword>
<sequence>MGKITSMSKEEVSVDAVEKWSPAASASASSPSSSPPRLDTTDEVAMASPEWREAEKRLVRKLDVTLMPVIWTLYMFNYLDRTSLAQAKLNKLEADLGLKGEQFNTAVAIFNVGYMVAQLPSNMLITRVRPSLYLPFCVLLWSCVSASTAAAKSFSSLVAIRVILGVVEAPFFPGIFFVLSCWYTQKEIAFRTAILYSGMLVATAFSGLIAAAVFAHLDGARGLSGWQWLFIIEGGGSFASAFSALAFLPDYVGSRTGLCSWLLSERELQVAAQRMAADRVSVPEEEKSSVWRGLGLAVKDTRTWVFVCMMAFYLSSHGLTSFFPTIVKGFRLGSNTTTLILTAPPYLLAAAVSLAVAISSDRRADRGLHIVGPMCVAMVGFVISAATTNRPARYFASFLYLPGAFASTGLIFSWVASVASEAPEKRATATSIVCLLAQVGNIWSPYFFRPADNPRYLLAFLLMMMFSAMCIGTVFWMRWSLGRANRRMVEEAEETGRRVRLYIL</sequence>
<evidence type="ECO:0000313" key="10">
    <source>
        <dbReference type="Proteomes" id="UP000176998"/>
    </source>
</evidence>
<evidence type="ECO:0000256" key="1">
    <source>
        <dbReference type="ARBA" id="ARBA00004141"/>
    </source>
</evidence>
<evidence type="ECO:0000256" key="5">
    <source>
        <dbReference type="ARBA" id="ARBA00023136"/>
    </source>
</evidence>
<dbReference type="EMBL" id="MJBS01000102">
    <property type="protein sequence ID" value="OHE94299.1"/>
    <property type="molecule type" value="Genomic_DNA"/>
</dbReference>
<feature type="transmembrane region" description="Helical" evidence="7">
    <location>
        <begin position="194"/>
        <end position="214"/>
    </location>
</feature>
<protein>
    <submittedName>
        <fullName evidence="9">Major facilitator superfamily transporter</fullName>
    </submittedName>
</protein>
<dbReference type="RefSeq" id="XP_022471462.1">
    <property type="nucleotide sequence ID" value="XM_022621974.1"/>
</dbReference>
<dbReference type="GeneID" id="34563484"/>
<dbReference type="Gene3D" id="1.20.1250.20">
    <property type="entry name" value="MFS general substrate transporter like domains"/>
    <property type="match status" value="2"/>
</dbReference>
<feature type="transmembrane region" description="Helical" evidence="7">
    <location>
        <begin position="132"/>
        <end position="151"/>
    </location>
</feature>
<feature type="region of interest" description="Disordered" evidence="6">
    <location>
        <begin position="22"/>
        <end position="46"/>
    </location>
</feature>
<dbReference type="InterPro" id="IPR011701">
    <property type="entry name" value="MFS"/>
</dbReference>
<evidence type="ECO:0000256" key="2">
    <source>
        <dbReference type="ARBA" id="ARBA00022448"/>
    </source>
</evidence>
<dbReference type="Pfam" id="PF07690">
    <property type="entry name" value="MFS_1"/>
    <property type="match status" value="1"/>
</dbReference>
<accession>A0A1G4AYQ5</accession>
<feature type="compositionally biased region" description="Low complexity" evidence="6">
    <location>
        <begin position="22"/>
        <end position="36"/>
    </location>
</feature>